<comment type="caution">
    <text evidence="1">The sequence shown here is derived from an EMBL/GenBank/DDBJ whole genome shotgun (WGS) entry which is preliminary data.</text>
</comment>
<organism evidence="1 2">
    <name type="scientific">Cucumis melo var. makuwa</name>
    <name type="common">Oriental melon</name>
    <dbReference type="NCBI Taxonomy" id="1194695"/>
    <lineage>
        <taxon>Eukaryota</taxon>
        <taxon>Viridiplantae</taxon>
        <taxon>Streptophyta</taxon>
        <taxon>Embryophyta</taxon>
        <taxon>Tracheophyta</taxon>
        <taxon>Spermatophyta</taxon>
        <taxon>Magnoliopsida</taxon>
        <taxon>eudicotyledons</taxon>
        <taxon>Gunneridae</taxon>
        <taxon>Pentapetalae</taxon>
        <taxon>rosids</taxon>
        <taxon>fabids</taxon>
        <taxon>Cucurbitales</taxon>
        <taxon>Cucurbitaceae</taxon>
        <taxon>Benincaseae</taxon>
        <taxon>Cucumis</taxon>
    </lineage>
</organism>
<gene>
    <name evidence="1" type="ORF">E5676_scaffold459G00600</name>
</gene>
<evidence type="ECO:0000313" key="2">
    <source>
        <dbReference type="Proteomes" id="UP000321947"/>
    </source>
</evidence>
<dbReference type="AlphaFoldDB" id="A0A5D3CFX7"/>
<dbReference type="Proteomes" id="UP000321947">
    <property type="component" value="Unassembled WGS sequence"/>
</dbReference>
<accession>A0A5D3CFX7</accession>
<evidence type="ECO:0000313" key="1">
    <source>
        <dbReference type="EMBL" id="TYK10415.1"/>
    </source>
</evidence>
<proteinExistence type="predicted"/>
<name>A0A5D3CFX7_CUCMM</name>
<reference evidence="1 2" key="1">
    <citation type="submission" date="2019-08" db="EMBL/GenBank/DDBJ databases">
        <title>Draft genome sequences of two oriental melons (Cucumis melo L. var makuwa).</title>
        <authorList>
            <person name="Kwon S.-Y."/>
        </authorList>
    </citation>
    <scope>NUCLEOTIDE SEQUENCE [LARGE SCALE GENOMIC DNA]</scope>
    <source>
        <strain evidence="2">cv. Chang Bougi</strain>
        <tissue evidence="1">Leaf</tissue>
    </source>
</reference>
<sequence>MEDLCDSLEEIYSAQQPNLFQLILPPTKEDLDYLRLLSPPSKLCWILRERQDSSWQRDLRNIACGSKKHTTGKVTLLRFTEWTTEEGNAVFITNINEFLITTRKWSIPDVEKHFDIKNVGNKGFSDAVNNASGDASGKLSFPTHHEGVGKNTSGKWVFPDAVNSASGATSGIGNRNRDEKKKGEEEVVAVRCRPSNFLLFRRRPSSTALAVVPRCRLPL</sequence>
<protein>
    <submittedName>
        <fullName evidence="1">Uncharacterized protein</fullName>
    </submittedName>
</protein>
<dbReference type="EMBL" id="SSTD01011126">
    <property type="protein sequence ID" value="TYK10415.1"/>
    <property type="molecule type" value="Genomic_DNA"/>
</dbReference>